<dbReference type="EMBL" id="SDMP01000003">
    <property type="protein sequence ID" value="RYR65392.1"/>
    <property type="molecule type" value="Genomic_DNA"/>
</dbReference>
<dbReference type="PANTHER" id="PTHR38926:SF2">
    <property type="entry name" value="F-BOX_LRR-REPEAT PROTEIN 21-RELATED"/>
    <property type="match status" value="1"/>
</dbReference>
<dbReference type="PANTHER" id="PTHR38926">
    <property type="entry name" value="F-BOX DOMAIN CONTAINING PROTEIN, EXPRESSED"/>
    <property type="match status" value="1"/>
</dbReference>
<evidence type="ECO:0000313" key="2">
    <source>
        <dbReference type="EMBL" id="RYR65392.1"/>
    </source>
</evidence>
<evidence type="ECO:0000259" key="1">
    <source>
        <dbReference type="PROSITE" id="PS50181"/>
    </source>
</evidence>
<gene>
    <name evidence="2" type="ORF">Ahy_A03g011323</name>
</gene>
<dbReference type="AlphaFoldDB" id="A0A445DQE5"/>
<feature type="domain" description="F-box" evidence="1">
    <location>
        <begin position="26"/>
        <end position="73"/>
    </location>
</feature>
<dbReference type="Pfam" id="PF12937">
    <property type="entry name" value="F-box-like"/>
    <property type="match status" value="1"/>
</dbReference>
<keyword evidence="3" id="KW-1185">Reference proteome</keyword>
<dbReference type="InterPro" id="IPR001810">
    <property type="entry name" value="F-box_dom"/>
</dbReference>
<dbReference type="PROSITE" id="PS50181">
    <property type="entry name" value="FBOX"/>
    <property type="match status" value="1"/>
</dbReference>
<dbReference type="InterPro" id="IPR036047">
    <property type="entry name" value="F-box-like_dom_sf"/>
</dbReference>
<organism evidence="2 3">
    <name type="scientific">Arachis hypogaea</name>
    <name type="common">Peanut</name>
    <dbReference type="NCBI Taxonomy" id="3818"/>
    <lineage>
        <taxon>Eukaryota</taxon>
        <taxon>Viridiplantae</taxon>
        <taxon>Streptophyta</taxon>
        <taxon>Embryophyta</taxon>
        <taxon>Tracheophyta</taxon>
        <taxon>Spermatophyta</taxon>
        <taxon>Magnoliopsida</taxon>
        <taxon>eudicotyledons</taxon>
        <taxon>Gunneridae</taxon>
        <taxon>Pentapetalae</taxon>
        <taxon>rosids</taxon>
        <taxon>fabids</taxon>
        <taxon>Fabales</taxon>
        <taxon>Fabaceae</taxon>
        <taxon>Papilionoideae</taxon>
        <taxon>50 kb inversion clade</taxon>
        <taxon>dalbergioids sensu lato</taxon>
        <taxon>Dalbergieae</taxon>
        <taxon>Pterocarpus clade</taxon>
        <taxon>Arachis</taxon>
    </lineage>
</organism>
<name>A0A445DQE5_ARAHY</name>
<dbReference type="Proteomes" id="UP000289738">
    <property type="component" value="Chromosome A03"/>
</dbReference>
<comment type="caution">
    <text evidence="2">The sequence shown here is derived from an EMBL/GenBank/DDBJ whole genome shotgun (WGS) entry which is preliminary data.</text>
</comment>
<accession>A0A445DQE5</accession>
<dbReference type="Gene3D" id="3.80.10.10">
    <property type="entry name" value="Ribonuclease Inhibitor"/>
    <property type="match status" value="1"/>
</dbReference>
<proteinExistence type="predicted"/>
<dbReference type="STRING" id="3818.A0A445DQE5"/>
<dbReference type="CDD" id="cd22164">
    <property type="entry name" value="F-box_AtSKIP19-like"/>
    <property type="match status" value="1"/>
</dbReference>
<dbReference type="SUPFAM" id="SSF81383">
    <property type="entry name" value="F-box domain"/>
    <property type="match status" value="1"/>
</dbReference>
<dbReference type="SUPFAM" id="SSF52047">
    <property type="entry name" value="RNI-like"/>
    <property type="match status" value="1"/>
</dbReference>
<reference evidence="2 3" key="1">
    <citation type="submission" date="2019-01" db="EMBL/GenBank/DDBJ databases">
        <title>Sequencing of cultivated peanut Arachis hypogaea provides insights into genome evolution and oil improvement.</title>
        <authorList>
            <person name="Chen X."/>
        </authorList>
    </citation>
    <scope>NUCLEOTIDE SEQUENCE [LARGE SCALE GENOMIC DNA]</scope>
    <source>
        <strain evidence="3">cv. Fuhuasheng</strain>
        <tissue evidence="2">Leaves</tissue>
    </source>
</reference>
<evidence type="ECO:0000313" key="3">
    <source>
        <dbReference type="Proteomes" id="UP000289738"/>
    </source>
</evidence>
<protein>
    <recommendedName>
        <fullName evidence="1">F-box domain-containing protein</fullName>
    </recommendedName>
</protein>
<dbReference type="Gene3D" id="1.20.1280.50">
    <property type="match status" value="1"/>
</dbReference>
<dbReference type="InterPro" id="IPR032675">
    <property type="entry name" value="LRR_dom_sf"/>
</dbReference>
<sequence length="278" mass="31021">MALKSVSVAGEVSEARVKETTIAAVFPNWLDLPTAVTANILQKVGHVDVLKSVQFVCTGWHCISMDPLFWRTICVTAPKTYLDLVVGKHGFYAIKAINRSCSQLEDISIAYPTASILRHISNSGKNLRRMRLERCSPNSFCFYFGLSNRELIEAAKKLPLLEELEFLHPDVSMGCLETIGQSCPLLKVLKIIKKKKNIRGTECDDEEAFHIAKSMPNLRHLTLLRNRLTNAGLLAILNGCSHLDFLDVRGCFNLDLEDTSLGKSCAAQIKELRLPHDI</sequence>